<accession>A0A0D6AX78</accession>
<dbReference type="eggNOG" id="COG4771">
    <property type="taxonomic scope" value="Bacteria"/>
</dbReference>
<gene>
    <name evidence="3" type="ORF">NHU_00160</name>
</gene>
<organism evidence="3 4">
    <name type="scientific">Rhodovulum sulfidophilum</name>
    <name type="common">Rhodobacter sulfidophilus</name>
    <dbReference type="NCBI Taxonomy" id="35806"/>
    <lineage>
        <taxon>Bacteria</taxon>
        <taxon>Pseudomonadati</taxon>
        <taxon>Pseudomonadota</taxon>
        <taxon>Alphaproteobacteria</taxon>
        <taxon>Rhodobacterales</taxon>
        <taxon>Paracoccaceae</taxon>
        <taxon>Rhodovulum</taxon>
    </lineage>
</organism>
<name>A0A0D6AX78_RHOSU</name>
<dbReference type="EMBL" id="AP014800">
    <property type="protein sequence ID" value="BAQ67331.1"/>
    <property type="molecule type" value="Genomic_DNA"/>
</dbReference>
<dbReference type="InterPro" id="IPR037066">
    <property type="entry name" value="Plug_dom_sf"/>
</dbReference>
<feature type="signal peptide" evidence="2">
    <location>
        <begin position="1"/>
        <end position="28"/>
    </location>
</feature>
<protein>
    <submittedName>
        <fullName evidence="3">Uncharacterized protein</fullName>
    </submittedName>
</protein>
<dbReference type="PATRIC" id="fig|35806.4.peg.160"/>
<keyword evidence="2" id="KW-0732">Signal</keyword>
<evidence type="ECO:0000256" key="2">
    <source>
        <dbReference type="SAM" id="SignalP"/>
    </source>
</evidence>
<dbReference type="AlphaFoldDB" id="A0A0D6AX78"/>
<evidence type="ECO:0000313" key="3">
    <source>
        <dbReference type="EMBL" id="BAQ67331.1"/>
    </source>
</evidence>
<evidence type="ECO:0000256" key="1">
    <source>
        <dbReference type="SAM" id="MobiDB-lite"/>
    </source>
</evidence>
<dbReference type="KEGG" id="rsu:NHU_00160"/>
<dbReference type="Gene3D" id="2.170.130.10">
    <property type="entry name" value="TonB-dependent receptor, plug domain"/>
    <property type="match status" value="1"/>
</dbReference>
<evidence type="ECO:0000313" key="4">
    <source>
        <dbReference type="Proteomes" id="UP000064912"/>
    </source>
</evidence>
<dbReference type="Proteomes" id="UP000064912">
    <property type="component" value="Chromosome"/>
</dbReference>
<sequence length="870" mass="96028">MTAKTNRPALRAGAALLSLAALPTVASAQEAFTLDPVTLAETEETGTEIATGDPNDSGRTALGKGSVEVRGDGSGDANTALTSLPNVQYRNDADTDAGENGDDILDLKPLEFSISGGRVTENNIMLNGIGINSVTGNENPYSSTELSRQDNAPQAYAFYGLHSQTQFVPSAMVESVEIYDSNVSAQYGGFQGGVVNYKLAEPSTRRASGKLSFRFQSDDLVRYHLGTDSGGNPKEAAKPDFTKREISLLLNQPLGENTALIFGFGRRDAQTSKDKHPQYLSGRADNDSRSDFWRLGLAHDFDNGDRIELNGYLTDYNQDWDSPYSDDLHIDVKTRSLSTDLAYTRHLGAFDLGPAALSNVTLKLTALHQDNEASNVTGQNEFYSWYGSYFSERRGKSFVTDAFDDWCDTPKAARSAEDYYGCRKGGYGSRYYSDLRNRLGMLVTGDVWRGSFKLGAHVERIEADRSGDGFVSYTGSVMNLGGPDYICPAGDPACLPDQYLRFRITQDPYDIEVDANVAEVFFELDQRFGEFDLRAGARFTYDDVLANAVLAPRLSLGWQPSSDFSVVLGANRYYSDDYMAYAIHDAMPRGVNQLRSHDGTSGEVGDWGDAIDLRAYSYNQSGLKTPYVDEASLSFLYRDAWTGGAWRLKLIDRQGKDQFARSSDSSKLKNSLTNDGTNEYQSVSLEYQRDWKTPRGALDGLSFYASGVWARRESSNNTYFGDLGEVDDFIWYKGKSYTGAEFGAVTGNRDIPVRTTVELNSSWKNGRYALGIGADVAFGYTAALDTDEDDTYENPEYGSQPHDIYEDYEFDAAVSAFLTARVRMARLSSGDLDLNIKVANLFDDIGNRRATDKNPWMAGRSFYVGTTYSW</sequence>
<dbReference type="SUPFAM" id="SSF56935">
    <property type="entry name" value="Porins"/>
    <property type="match status" value="1"/>
</dbReference>
<reference evidence="3 4" key="1">
    <citation type="submission" date="2015-02" db="EMBL/GenBank/DDBJ databases">
        <title>Genome sequene of Rhodovulum sulfidophilum DSM 2351.</title>
        <authorList>
            <person name="Nagao N."/>
        </authorList>
    </citation>
    <scope>NUCLEOTIDE SEQUENCE [LARGE SCALE GENOMIC DNA]</scope>
    <source>
        <strain evidence="3 4">DSM 2351</strain>
    </source>
</reference>
<feature type="chain" id="PRO_5002301205" evidence="2">
    <location>
        <begin position="29"/>
        <end position="870"/>
    </location>
</feature>
<proteinExistence type="predicted"/>
<feature type="region of interest" description="Disordered" evidence="1">
    <location>
        <begin position="45"/>
        <end position="81"/>
    </location>
</feature>